<dbReference type="Proteomes" id="UP000316759">
    <property type="component" value="Unassembled WGS sequence"/>
</dbReference>
<protein>
    <submittedName>
        <fullName evidence="1">Uncharacterized protein</fullName>
    </submittedName>
</protein>
<keyword evidence="2" id="KW-1185">Reference proteome</keyword>
<organism evidence="1 2">
    <name type="scientific">Fasciola gigantica</name>
    <name type="common">Giant liver fluke</name>
    <dbReference type="NCBI Taxonomy" id="46835"/>
    <lineage>
        <taxon>Eukaryota</taxon>
        <taxon>Metazoa</taxon>
        <taxon>Spiralia</taxon>
        <taxon>Lophotrochozoa</taxon>
        <taxon>Platyhelminthes</taxon>
        <taxon>Trematoda</taxon>
        <taxon>Digenea</taxon>
        <taxon>Plagiorchiida</taxon>
        <taxon>Echinostomata</taxon>
        <taxon>Echinostomatoidea</taxon>
        <taxon>Fasciolidae</taxon>
        <taxon>Fasciola</taxon>
    </lineage>
</organism>
<dbReference type="EMBL" id="SUNJ01001387">
    <property type="protein sequence ID" value="TPP66818.1"/>
    <property type="molecule type" value="Genomic_DNA"/>
</dbReference>
<evidence type="ECO:0000313" key="1">
    <source>
        <dbReference type="EMBL" id="TPP66818.1"/>
    </source>
</evidence>
<reference evidence="1 2" key="1">
    <citation type="submission" date="2019-04" db="EMBL/GenBank/DDBJ databases">
        <title>Annotation for the trematode Fasciola gigantica.</title>
        <authorList>
            <person name="Choi Y.-J."/>
        </authorList>
    </citation>
    <scope>NUCLEOTIDE SEQUENCE [LARGE SCALE GENOMIC DNA]</scope>
    <source>
        <strain evidence="1">Uganda_cow_1</strain>
    </source>
</reference>
<sequence>MEIPLSRSRGSRHHIFPLVCRSQNQRLHFLCHQKVVMVFMAFLCSE</sequence>
<gene>
    <name evidence="1" type="ORF">FGIG_11781</name>
</gene>
<accession>A0A504ZAE4</accession>
<dbReference type="AlphaFoldDB" id="A0A504ZAE4"/>
<evidence type="ECO:0000313" key="2">
    <source>
        <dbReference type="Proteomes" id="UP000316759"/>
    </source>
</evidence>
<comment type="caution">
    <text evidence="1">The sequence shown here is derived from an EMBL/GenBank/DDBJ whole genome shotgun (WGS) entry which is preliminary data.</text>
</comment>
<proteinExistence type="predicted"/>
<name>A0A504ZAE4_FASGI</name>